<reference evidence="1 2" key="1">
    <citation type="journal article" date="2018" name="Biotechnol. Adv.">
        <title>Improved genomic resources and new bioinformatic workflow for the carcinogenic parasite Clonorchis sinensis: Biotechnological implications.</title>
        <authorList>
            <person name="Wang D."/>
            <person name="Korhonen P.K."/>
            <person name="Gasser R.B."/>
            <person name="Young N.D."/>
        </authorList>
    </citation>
    <scope>NUCLEOTIDE SEQUENCE [LARGE SCALE GENOMIC DNA]</scope>
    <source>
        <strain evidence="1">Cs-k2</strain>
    </source>
</reference>
<sequence>MFRTRPQHLDRPCLSLGNLTASGNRRRNFRNAVSALELSNEQFIGMECDQLLRQTIKHLEFNLVSSAAAYQFLEPSFESISEFSDLNQAIAEKKPVHFAGQ</sequence>
<dbReference type="EMBL" id="NIRI02000077">
    <property type="protein sequence ID" value="KAG5441166.1"/>
    <property type="molecule type" value="Genomic_DNA"/>
</dbReference>
<reference evidence="1 2" key="2">
    <citation type="journal article" date="2021" name="Genomics">
        <title>High-quality reference genome for Clonorchis sinensis.</title>
        <authorList>
            <person name="Young N.D."/>
            <person name="Stroehlein A.J."/>
            <person name="Kinkar L."/>
            <person name="Wang T."/>
            <person name="Sohn W.M."/>
            <person name="Chang B.C.H."/>
            <person name="Kaur P."/>
            <person name="Weisz D."/>
            <person name="Dudchenko O."/>
            <person name="Aiden E.L."/>
            <person name="Korhonen P.K."/>
            <person name="Gasser R.B."/>
        </authorList>
    </citation>
    <scope>NUCLEOTIDE SEQUENCE [LARGE SCALE GENOMIC DNA]</scope>
    <source>
        <strain evidence="1">Cs-k2</strain>
    </source>
</reference>
<name>A0A3R7FLB2_CLOSI</name>
<evidence type="ECO:0000313" key="1">
    <source>
        <dbReference type="EMBL" id="KAG5441166.1"/>
    </source>
</evidence>
<dbReference type="Proteomes" id="UP000286415">
    <property type="component" value="Unassembled WGS sequence"/>
</dbReference>
<protein>
    <submittedName>
        <fullName evidence="1">Uncharacterized protein</fullName>
    </submittedName>
</protein>
<comment type="caution">
    <text evidence="1">The sequence shown here is derived from an EMBL/GenBank/DDBJ whole genome shotgun (WGS) entry which is preliminary data.</text>
</comment>
<dbReference type="InParanoid" id="A0A3R7FLB2"/>
<gene>
    <name evidence="1" type="ORF">CSKR_102737</name>
</gene>
<dbReference type="AlphaFoldDB" id="A0A3R7FLB2"/>
<proteinExistence type="predicted"/>
<organism evidence="1 2">
    <name type="scientific">Clonorchis sinensis</name>
    <name type="common">Chinese liver fluke</name>
    <dbReference type="NCBI Taxonomy" id="79923"/>
    <lineage>
        <taxon>Eukaryota</taxon>
        <taxon>Metazoa</taxon>
        <taxon>Spiralia</taxon>
        <taxon>Lophotrochozoa</taxon>
        <taxon>Platyhelminthes</taxon>
        <taxon>Trematoda</taxon>
        <taxon>Digenea</taxon>
        <taxon>Opisthorchiida</taxon>
        <taxon>Opisthorchiata</taxon>
        <taxon>Opisthorchiidae</taxon>
        <taxon>Clonorchis</taxon>
    </lineage>
</organism>
<accession>A0A3R7FLB2</accession>
<keyword evidence="2" id="KW-1185">Reference proteome</keyword>
<evidence type="ECO:0000313" key="2">
    <source>
        <dbReference type="Proteomes" id="UP000286415"/>
    </source>
</evidence>